<evidence type="ECO:0000256" key="1">
    <source>
        <dbReference type="SAM" id="SignalP"/>
    </source>
</evidence>
<dbReference type="EMBL" id="GIFC01000051">
    <property type="protein sequence ID" value="MXU82134.1"/>
    <property type="molecule type" value="Transcribed_RNA"/>
</dbReference>
<feature type="signal peptide" evidence="1">
    <location>
        <begin position="1"/>
        <end position="24"/>
    </location>
</feature>
<feature type="chain" id="PRO_5025442108" evidence="1">
    <location>
        <begin position="25"/>
        <end position="66"/>
    </location>
</feature>
<evidence type="ECO:0000313" key="2">
    <source>
        <dbReference type="EMBL" id="MXU82134.1"/>
    </source>
</evidence>
<sequence>MKWFSTRRAYWIWVSMTIPPSTRAMNFCCLTKSSVPGLPTTRLVAVPASVALLTQPLTTRATPFRL</sequence>
<reference evidence="2" key="1">
    <citation type="submission" date="2019-12" db="EMBL/GenBank/DDBJ databases">
        <title>An insight into the sialome of adult female Ixodes ricinus ticks feeding for 6 days.</title>
        <authorList>
            <person name="Perner J."/>
            <person name="Ribeiro J.M.C."/>
        </authorList>
    </citation>
    <scope>NUCLEOTIDE SEQUENCE</scope>
    <source>
        <strain evidence="2">Semi-engorged</strain>
        <tissue evidence="2">Salivary glands</tissue>
    </source>
</reference>
<name>A0A6B0U0D0_IXORI</name>
<organism evidence="2">
    <name type="scientific">Ixodes ricinus</name>
    <name type="common">Common tick</name>
    <name type="synonym">Acarus ricinus</name>
    <dbReference type="NCBI Taxonomy" id="34613"/>
    <lineage>
        <taxon>Eukaryota</taxon>
        <taxon>Metazoa</taxon>
        <taxon>Ecdysozoa</taxon>
        <taxon>Arthropoda</taxon>
        <taxon>Chelicerata</taxon>
        <taxon>Arachnida</taxon>
        <taxon>Acari</taxon>
        <taxon>Parasitiformes</taxon>
        <taxon>Ixodida</taxon>
        <taxon>Ixodoidea</taxon>
        <taxon>Ixodidae</taxon>
        <taxon>Ixodinae</taxon>
        <taxon>Ixodes</taxon>
    </lineage>
</organism>
<protein>
    <submittedName>
        <fullName evidence="2">Putative secreted protein</fullName>
    </submittedName>
</protein>
<proteinExistence type="predicted"/>
<dbReference type="AlphaFoldDB" id="A0A6B0U0D0"/>
<keyword evidence="1" id="KW-0732">Signal</keyword>
<accession>A0A6B0U0D0</accession>